<comment type="subunit">
    <text evidence="6">Component of the mitochondrial ribosome large subunit (39S) which comprises a 16S rRNA and about 50 distinct proteins.</text>
</comment>
<comment type="subcellular location">
    <subcellularLocation>
        <location evidence="1">Mitochondrion</location>
    </subcellularLocation>
</comment>
<dbReference type="InterPro" id="IPR012678">
    <property type="entry name" value="Ribosomal_uL23/eL15/eS24_sf"/>
</dbReference>
<evidence type="ECO:0000256" key="3">
    <source>
        <dbReference type="ARBA" id="ARBA00022980"/>
    </source>
</evidence>
<evidence type="ECO:0000256" key="8">
    <source>
        <dbReference type="ARBA" id="ARBA00041375"/>
    </source>
</evidence>
<dbReference type="FunFam" id="3.30.70.330:FF:000284">
    <property type="entry name" value="39S ribosomal protein L23, mitochondrial"/>
    <property type="match status" value="1"/>
</dbReference>
<proteinExistence type="inferred from homology"/>
<keyword evidence="9" id="KW-1185">Reference proteome</keyword>
<dbReference type="InterPro" id="IPR013025">
    <property type="entry name" value="Ribosomal_uL23-like"/>
</dbReference>
<dbReference type="GO" id="GO:0005762">
    <property type="term" value="C:mitochondrial large ribosomal subunit"/>
    <property type="evidence" value="ECO:0007669"/>
    <property type="project" value="TreeGrafter"/>
</dbReference>
<dbReference type="SUPFAM" id="SSF54189">
    <property type="entry name" value="Ribosomal proteins S24e, L23 and L15e"/>
    <property type="match status" value="1"/>
</dbReference>
<evidence type="ECO:0000256" key="5">
    <source>
        <dbReference type="ARBA" id="ARBA00023274"/>
    </source>
</evidence>
<evidence type="ECO:0000313" key="10">
    <source>
        <dbReference type="WBParaSite" id="PgB01_g059_t01"/>
    </source>
</evidence>
<evidence type="ECO:0000256" key="7">
    <source>
        <dbReference type="ARBA" id="ARBA00039977"/>
    </source>
</evidence>
<evidence type="ECO:0000256" key="1">
    <source>
        <dbReference type="ARBA" id="ARBA00004173"/>
    </source>
</evidence>
<dbReference type="Pfam" id="PF00276">
    <property type="entry name" value="Ribosomal_L23"/>
    <property type="match status" value="1"/>
</dbReference>
<dbReference type="Proteomes" id="UP000887569">
    <property type="component" value="Unplaced"/>
</dbReference>
<dbReference type="Gene3D" id="3.30.70.330">
    <property type="match status" value="1"/>
</dbReference>
<dbReference type="PANTHER" id="PTHR12059:SF5">
    <property type="entry name" value="LARGE RIBOSOMAL SUBUNIT PROTEIN UL23M"/>
    <property type="match status" value="1"/>
</dbReference>
<keyword evidence="4" id="KW-0496">Mitochondrion</keyword>
<evidence type="ECO:0000313" key="9">
    <source>
        <dbReference type="Proteomes" id="UP000887569"/>
    </source>
</evidence>
<accession>A0A914ZCU6</accession>
<protein>
    <recommendedName>
        <fullName evidence="7">Large ribosomal subunit protein uL23m</fullName>
    </recommendedName>
    <alternativeName>
        <fullName evidence="8">39S ribosomal protein L23, mitochondrial</fullName>
    </alternativeName>
</protein>
<keyword evidence="5" id="KW-0687">Ribonucleoprotein</keyword>
<keyword evidence="3" id="KW-0689">Ribosomal protein</keyword>
<reference evidence="10" key="1">
    <citation type="submission" date="2022-11" db="UniProtKB">
        <authorList>
            <consortium name="WormBaseParasite"/>
        </authorList>
    </citation>
    <scope>IDENTIFICATION</scope>
</reference>
<dbReference type="GO" id="GO:0003735">
    <property type="term" value="F:structural constituent of ribosome"/>
    <property type="evidence" value="ECO:0007669"/>
    <property type="project" value="InterPro"/>
</dbReference>
<evidence type="ECO:0000256" key="2">
    <source>
        <dbReference type="ARBA" id="ARBA00006700"/>
    </source>
</evidence>
<dbReference type="PANTHER" id="PTHR12059">
    <property type="entry name" value="RIBOSOMAL PROTEIN L23-RELATED"/>
    <property type="match status" value="1"/>
</dbReference>
<dbReference type="WBParaSite" id="PgB01_g059_t01">
    <property type="protein sequence ID" value="PgB01_g059_t01"/>
    <property type="gene ID" value="PgB01_g059"/>
</dbReference>
<dbReference type="AlphaFoldDB" id="A0A914ZCU6"/>
<dbReference type="GO" id="GO:0032543">
    <property type="term" value="P:mitochondrial translation"/>
    <property type="evidence" value="ECO:0007669"/>
    <property type="project" value="TreeGrafter"/>
</dbReference>
<organism evidence="9 10">
    <name type="scientific">Parascaris univalens</name>
    <name type="common">Nematode worm</name>
    <dbReference type="NCBI Taxonomy" id="6257"/>
    <lineage>
        <taxon>Eukaryota</taxon>
        <taxon>Metazoa</taxon>
        <taxon>Ecdysozoa</taxon>
        <taxon>Nematoda</taxon>
        <taxon>Chromadorea</taxon>
        <taxon>Rhabditida</taxon>
        <taxon>Spirurina</taxon>
        <taxon>Ascaridomorpha</taxon>
        <taxon>Ascaridoidea</taxon>
        <taxon>Ascarididae</taxon>
        <taxon>Parascaris</taxon>
    </lineage>
</organism>
<evidence type="ECO:0000256" key="6">
    <source>
        <dbReference type="ARBA" id="ARBA00038782"/>
    </source>
</evidence>
<sequence>AHHRNRVIFRDSLRKMSSRIYRLWQPSNPQLRIFLPDFWMKIIESPNYGRGRLPKNCVKFEVDKRMSRHDVREYLEKIYALPVRDVRIQVVQGEITWQAPIDVKNRKALWKEEDKKIAYVFLKKGVEFEFPNIFGVDEEMKELEKVKTEQQKDLTNSRFANRDRHEIGNWYGI</sequence>
<name>A0A914ZCU6_PARUN</name>
<dbReference type="InterPro" id="IPR012677">
    <property type="entry name" value="Nucleotide-bd_a/b_plait_sf"/>
</dbReference>
<evidence type="ECO:0000256" key="4">
    <source>
        <dbReference type="ARBA" id="ARBA00023128"/>
    </source>
</evidence>
<comment type="similarity">
    <text evidence="2">Belongs to the universal ribosomal protein uL23 family.</text>
</comment>